<feature type="compositionally biased region" description="Low complexity" evidence="8">
    <location>
        <begin position="678"/>
        <end position="689"/>
    </location>
</feature>
<evidence type="ECO:0000256" key="4">
    <source>
        <dbReference type="ARBA" id="ARBA00023015"/>
    </source>
</evidence>
<dbReference type="InterPro" id="IPR036864">
    <property type="entry name" value="Zn2-C6_fun-type_DNA-bd_sf"/>
</dbReference>
<evidence type="ECO:0000259" key="9">
    <source>
        <dbReference type="PROSITE" id="PS50048"/>
    </source>
</evidence>
<keyword evidence="7" id="KW-0539">Nucleus</keyword>
<feature type="compositionally biased region" description="Low complexity" evidence="8">
    <location>
        <begin position="281"/>
        <end position="324"/>
    </location>
</feature>
<protein>
    <recommendedName>
        <fullName evidence="9">Zn(2)-C6 fungal-type domain-containing protein</fullName>
    </recommendedName>
</protein>
<feature type="region of interest" description="Disordered" evidence="8">
    <location>
        <begin position="597"/>
        <end position="658"/>
    </location>
</feature>
<accession>A0ABQ7JW03</accession>
<dbReference type="PANTHER" id="PTHR31313:SF81">
    <property type="entry name" value="TY1 ENHANCER ACTIVATOR"/>
    <property type="match status" value="1"/>
</dbReference>
<keyword evidence="5" id="KW-0238">DNA-binding</keyword>
<keyword evidence="6" id="KW-0804">Transcription</keyword>
<feature type="compositionally biased region" description="Basic and acidic residues" evidence="8">
    <location>
        <begin position="468"/>
        <end position="480"/>
    </location>
</feature>
<keyword evidence="2" id="KW-0479">Metal-binding</keyword>
<feature type="compositionally biased region" description="Polar residues" evidence="8">
    <location>
        <begin position="1"/>
        <end position="26"/>
    </location>
</feature>
<feature type="compositionally biased region" description="Polar residues" evidence="8">
    <location>
        <begin position="643"/>
        <end position="658"/>
    </location>
</feature>
<name>A0ABQ7JW03_9FUNG</name>
<proteinExistence type="predicted"/>
<feature type="compositionally biased region" description="Polar residues" evidence="8">
    <location>
        <begin position="1033"/>
        <end position="1044"/>
    </location>
</feature>
<sequence>MNNFLKTDLNLPSFSSIDNDGSGNKDNSSNSNSNSSSSSSSSSNNNNNNNNNNSQNNSNFNNNQSNFNNSNTNNTNSNSNSENNNNSSSSNNPNNSNSNYNNNNNNNFGSNPNNNPNNNFSNNFNNNNSFGNNNANSNSNFNYNPNTNTNTNFNHSNNNNNNNNNNNGFNGGFNNNNSSIGNQNNSNFNANNGNNGNNFNTFGNSNSNNNSYNYNPNSGNNGYNGSGSNNNYNNNYGNSNNTNNNSNSNASMTFRPQQGMLSPSDYGQQQQQQQVPPYSFQPMQQNQQYQQQAQQHQQQPYSHQPLKQQQQYQQQQPQQQQYPYGSSDNYRSFMSPDMYGNSSNPYPMYRPDSMGQEGPIRSQPRGVPLDNGHSVRFNPSRNYGIEATETSSSSGTSTGTFLARPKIPGLPCIACNMSRLACDGGTPCRNCLQNRVRCHYEGDNNTRFFEIDALQFDEPLSGAQPVRGNRDNRDNPDNHGGRAPPAQGGSSALPNSSPSFTASSPSTGHSSRNPNSRSRSRSGSGSVGSGSGSGASLNARRSQDLGYTRVSPVISSPIMLSDQSLISIPPFQDVHQDRSQHSRVTLPSISAIGSTIASFPSATNTRKPSSTKSPGFSASPRSQCSSSSNDRDSVSGPGSSSSTKASYDRSSLTGQNTSSIRVLTDAEIVVKRTLSKKQQQQQQQQQQHQLAMPPKDPLYSLSSASIRARKNALEMENIQRASHVYTEYIAKIKDLSVSIVDAPPKNTPTYLSESDMMSYNSMDMDAAARTFVEHTSTTSSSRDGSSNPGESTTGPLEGLMRLSRSGLLHSLVQQYFTLIHPQFMVLHKNRFLVRFWAQFGSFPEANELQVQVIQNAKATNIWRGPVDSDSGKDDREKTGIRTVCPLLLLAMLALVSRHINDRGPFKSTSADKQQRVERSLALLSKEFQDSMSFMLSSDKAREARLFELMEPDIEHQGPSGESLEDRGEQYFQWASELLKAKYEEPSLTVVQSLLLLREYAIMAGNHTQAYMYGGTAITMAMGLGWHHAGPPKSTRQGGQSSSTMGLGDVSNATGESSAEGEESKELKTADEEQKLCWWHCFIVDRWMSAIYSRPVNIPIHIFDRTLLPLPKAIRTWGSKENDDLQTPMNVFSSSNYTDAKQPSPEVPSPHLRKVLNRDPLSIGSGVAIRSSPYLPSPHYRAKAFFDQQCRQALLLDDILSFLSSWSDDLFVGSVEFEKLSQSLDDWHQALSEWQTFPISGIVGAGLANRQQSQGQRRSNATDDDGMGVLMSTINADEGRDVVQATLLGVSYHTIRILLYRPFLRTNLRHPPCLPSRASAACAQSANAMTSLAEYLMNQTDTTVQPCLLMRHQFSLVTAAGIQQMNSNLDDEPRLSTPAKINLLKTIRILRDADRSSWGAGVQDGLQLVLRELFPAQMRQMWTGA</sequence>
<organism evidence="10 11">
    <name type="scientific">Linnemannia gamsii</name>
    <dbReference type="NCBI Taxonomy" id="64522"/>
    <lineage>
        <taxon>Eukaryota</taxon>
        <taxon>Fungi</taxon>
        <taxon>Fungi incertae sedis</taxon>
        <taxon>Mucoromycota</taxon>
        <taxon>Mortierellomycotina</taxon>
        <taxon>Mortierellomycetes</taxon>
        <taxon>Mortierellales</taxon>
        <taxon>Mortierellaceae</taxon>
        <taxon>Linnemannia</taxon>
    </lineage>
</organism>
<gene>
    <name evidence="10" type="ORF">BGZ96_009873</name>
</gene>
<dbReference type="InterPro" id="IPR001138">
    <property type="entry name" value="Zn2Cys6_DnaBD"/>
</dbReference>
<dbReference type="SUPFAM" id="SSF57701">
    <property type="entry name" value="Zn2/Cys6 DNA-binding domain"/>
    <property type="match status" value="1"/>
</dbReference>
<comment type="caution">
    <text evidence="10">The sequence shown here is derived from an EMBL/GenBank/DDBJ whole genome shotgun (WGS) entry which is preliminary data.</text>
</comment>
<feature type="compositionally biased region" description="Low complexity" evidence="8">
    <location>
        <begin position="496"/>
        <end position="524"/>
    </location>
</feature>
<dbReference type="InterPro" id="IPR051615">
    <property type="entry name" value="Transcr_Regulatory_Elem"/>
</dbReference>
<keyword evidence="3" id="KW-0862">Zinc</keyword>
<evidence type="ECO:0000256" key="6">
    <source>
        <dbReference type="ARBA" id="ARBA00023163"/>
    </source>
</evidence>
<keyword evidence="11" id="KW-1185">Reference proteome</keyword>
<evidence type="ECO:0000256" key="5">
    <source>
        <dbReference type="ARBA" id="ARBA00023125"/>
    </source>
</evidence>
<evidence type="ECO:0000313" key="11">
    <source>
        <dbReference type="Proteomes" id="UP001194696"/>
    </source>
</evidence>
<feature type="region of interest" description="Disordered" evidence="8">
    <location>
        <begin position="773"/>
        <end position="796"/>
    </location>
</feature>
<dbReference type="InterPro" id="IPR007219">
    <property type="entry name" value="XnlR_reg_dom"/>
</dbReference>
<feature type="compositionally biased region" description="Polar residues" evidence="8">
    <location>
        <begin position="252"/>
        <end position="267"/>
    </location>
</feature>
<comment type="subcellular location">
    <subcellularLocation>
        <location evidence="1">Nucleus</location>
    </subcellularLocation>
</comment>
<evidence type="ECO:0000313" key="10">
    <source>
        <dbReference type="EMBL" id="KAG0285964.1"/>
    </source>
</evidence>
<evidence type="ECO:0000256" key="2">
    <source>
        <dbReference type="ARBA" id="ARBA00022723"/>
    </source>
</evidence>
<evidence type="ECO:0000256" key="3">
    <source>
        <dbReference type="ARBA" id="ARBA00022833"/>
    </source>
</evidence>
<feature type="compositionally biased region" description="Polar residues" evidence="8">
    <location>
        <begin position="597"/>
        <end position="616"/>
    </location>
</feature>
<keyword evidence="4" id="KW-0805">Transcription regulation</keyword>
<dbReference type="SMART" id="SM00906">
    <property type="entry name" value="Fungal_trans"/>
    <property type="match status" value="1"/>
</dbReference>
<dbReference type="PROSITE" id="PS50048">
    <property type="entry name" value="ZN2_CY6_FUNGAL_2"/>
    <property type="match status" value="1"/>
</dbReference>
<feature type="domain" description="Zn(2)-C6 fungal-type" evidence="9">
    <location>
        <begin position="411"/>
        <end position="440"/>
    </location>
</feature>
<reference evidence="10 11" key="1">
    <citation type="journal article" date="2020" name="Fungal Divers.">
        <title>Resolving the Mortierellaceae phylogeny through synthesis of multi-gene phylogenetics and phylogenomics.</title>
        <authorList>
            <person name="Vandepol N."/>
            <person name="Liber J."/>
            <person name="Desiro A."/>
            <person name="Na H."/>
            <person name="Kennedy M."/>
            <person name="Barry K."/>
            <person name="Grigoriev I.V."/>
            <person name="Miller A.N."/>
            <person name="O'Donnell K."/>
            <person name="Stajich J.E."/>
            <person name="Bonito G."/>
        </authorList>
    </citation>
    <scope>NUCLEOTIDE SEQUENCE [LARGE SCALE GENOMIC DNA]</scope>
    <source>
        <strain evidence="10 11">AD045</strain>
    </source>
</reference>
<dbReference type="EMBL" id="JAAAIM010000614">
    <property type="protein sequence ID" value="KAG0285964.1"/>
    <property type="molecule type" value="Genomic_DNA"/>
</dbReference>
<dbReference type="CDD" id="cd12148">
    <property type="entry name" value="fungal_TF_MHR"/>
    <property type="match status" value="1"/>
</dbReference>
<feature type="region of interest" description="Disordered" evidence="8">
    <location>
        <begin position="675"/>
        <end position="699"/>
    </location>
</feature>
<dbReference type="Pfam" id="PF00172">
    <property type="entry name" value="Zn_clus"/>
    <property type="match status" value="1"/>
</dbReference>
<dbReference type="PANTHER" id="PTHR31313">
    <property type="entry name" value="TY1 ENHANCER ACTIVATOR"/>
    <property type="match status" value="1"/>
</dbReference>
<dbReference type="Pfam" id="PF04082">
    <property type="entry name" value="Fungal_trans"/>
    <property type="match status" value="1"/>
</dbReference>
<feature type="compositionally biased region" description="Low complexity" evidence="8">
    <location>
        <begin position="27"/>
        <end position="251"/>
    </location>
</feature>
<dbReference type="Proteomes" id="UP001194696">
    <property type="component" value="Unassembled WGS sequence"/>
</dbReference>
<evidence type="ECO:0000256" key="1">
    <source>
        <dbReference type="ARBA" id="ARBA00004123"/>
    </source>
</evidence>
<evidence type="ECO:0000256" key="7">
    <source>
        <dbReference type="ARBA" id="ARBA00023242"/>
    </source>
</evidence>
<dbReference type="CDD" id="cd00067">
    <property type="entry name" value="GAL4"/>
    <property type="match status" value="1"/>
</dbReference>
<dbReference type="Gene3D" id="4.10.240.10">
    <property type="entry name" value="Zn(2)-C6 fungal-type DNA-binding domain"/>
    <property type="match status" value="1"/>
</dbReference>
<feature type="compositionally biased region" description="Low complexity" evidence="8">
    <location>
        <begin position="775"/>
        <end position="786"/>
    </location>
</feature>
<feature type="region of interest" description="Disordered" evidence="8">
    <location>
        <begin position="459"/>
        <end position="540"/>
    </location>
</feature>
<feature type="compositionally biased region" description="Low complexity" evidence="8">
    <location>
        <begin position="617"/>
        <end position="642"/>
    </location>
</feature>
<evidence type="ECO:0000256" key="8">
    <source>
        <dbReference type="SAM" id="MobiDB-lite"/>
    </source>
</evidence>
<feature type="region of interest" description="Disordered" evidence="8">
    <location>
        <begin position="1"/>
        <end position="380"/>
    </location>
</feature>
<feature type="region of interest" description="Disordered" evidence="8">
    <location>
        <begin position="1028"/>
        <end position="1066"/>
    </location>
</feature>